<dbReference type="NCBIfam" id="NF041711">
    <property type="entry name" value="TagprimaseTarB"/>
    <property type="match status" value="1"/>
</dbReference>
<dbReference type="InterPro" id="IPR007554">
    <property type="entry name" value="Glycerophosphate_synth"/>
</dbReference>
<dbReference type="EMBL" id="UHDO01000001">
    <property type="protein sequence ID" value="SUM44977.1"/>
    <property type="molecule type" value="Genomic_DNA"/>
</dbReference>
<protein>
    <submittedName>
        <fullName evidence="8">CDP-glycerol glycerophosphotransferase family protein</fullName>
    </submittedName>
    <submittedName>
        <fullName evidence="7">Teichoic acid biosynthesis protein B</fullName>
        <ecNumber evidence="7">2.7.8.12</ecNumber>
    </submittedName>
</protein>
<dbReference type="Gene3D" id="3.40.50.12580">
    <property type="match status" value="1"/>
</dbReference>
<comment type="subcellular location">
    <subcellularLocation>
        <location evidence="1">Cell membrane</location>
        <topology evidence="1">Peripheral membrane protein</topology>
    </subcellularLocation>
</comment>
<keyword evidence="6" id="KW-0472">Membrane</keyword>
<evidence type="ECO:0000256" key="2">
    <source>
        <dbReference type="ARBA" id="ARBA00010488"/>
    </source>
</evidence>
<sequence length="362" mass="42489">MRLIIKNIYMIMIAILNFIFKSKKVKNNHIVVMMTFPQDVLPIIQQLHDKGYQLTVIANENEQERLKEFKNISFIPAGNKQIIKHIKALSSAKVIVIDTYYLMLGGYAKKKGQTIIQTWHASGALKNFGLTDHQVDLNNEKMVKQYQRVYQATDYYLVGGEEMVTCFKEAFEAKDNQMLRFGLPRLMNYLNFNLKTEQARLKEHYNITNKLAIYVPTYREDAKDNRQLDKANFESKLPNYTLINQLHPSISGHHSEIPTSELMIMADVIISDYSSLPIEASLLNKPVLFYVYDEDKYEKVRGLNQFYRQIPQHYKVVSEEELIFKIKNSEDILQPLFKDWHRYNTSKSLQQIIEFIEKLVKE</sequence>
<evidence type="ECO:0000256" key="1">
    <source>
        <dbReference type="ARBA" id="ARBA00004202"/>
    </source>
</evidence>
<reference evidence="8 10" key="2">
    <citation type="submission" date="2019-04" db="EMBL/GenBank/DDBJ databases">
        <title>Genomic characterization of Staphylococcus petrasii strains.</title>
        <authorList>
            <person name="Vrbovska V."/>
            <person name="Kovarovic V."/>
            <person name="Maslanova I."/>
            <person name="Indrakova A."/>
            <person name="Petras P."/>
            <person name="Sedo O."/>
            <person name="Svec P."/>
            <person name="Fisarova L."/>
            <person name="Sedlacek I."/>
            <person name="Doskar J."/>
            <person name="Pantucek R."/>
        </authorList>
    </citation>
    <scope>NUCLEOTIDE SEQUENCE [LARGE SCALE GENOMIC DNA]</scope>
    <source>
        <strain evidence="8 10">P5404</strain>
    </source>
</reference>
<keyword evidence="10" id="KW-1185">Reference proteome</keyword>
<dbReference type="PANTHER" id="PTHR37316">
    <property type="entry name" value="TEICHOIC ACID GLYCEROL-PHOSPHATE PRIMASE"/>
    <property type="match status" value="1"/>
</dbReference>
<dbReference type="PANTHER" id="PTHR37316:SF1">
    <property type="entry name" value="TEICHOIC ACID GLYCEROL-PHOSPHATE PRIMASE"/>
    <property type="match status" value="1"/>
</dbReference>
<dbReference type="GO" id="GO:0019350">
    <property type="term" value="P:teichoic acid biosynthetic process"/>
    <property type="evidence" value="ECO:0007669"/>
    <property type="project" value="UniProtKB-KW"/>
</dbReference>
<dbReference type="GO" id="GO:0047355">
    <property type="term" value="F:CDP-glycerol glycerophosphotransferase activity"/>
    <property type="evidence" value="ECO:0007669"/>
    <property type="project" value="UniProtKB-EC"/>
</dbReference>
<proteinExistence type="inferred from homology"/>
<dbReference type="GO" id="GO:0005886">
    <property type="term" value="C:plasma membrane"/>
    <property type="evidence" value="ECO:0007669"/>
    <property type="project" value="UniProtKB-SubCell"/>
</dbReference>
<organism evidence="7 9">
    <name type="scientific">Staphylococcus petrasii</name>
    <dbReference type="NCBI Taxonomy" id="1276936"/>
    <lineage>
        <taxon>Bacteria</taxon>
        <taxon>Bacillati</taxon>
        <taxon>Bacillota</taxon>
        <taxon>Bacilli</taxon>
        <taxon>Bacillales</taxon>
        <taxon>Staphylococcaceae</taxon>
        <taxon>Staphylococcus</taxon>
    </lineage>
</organism>
<dbReference type="EMBL" id="SRLS01000003">
    <property type="protein sequence ID" value="TGE18724.1"/>
    <property type="molecule type" value="Genomic_DNA"/>
</dbReference>
<keyword evidence="5" id="KW-0777">Teichoic acid biosynthesis</keyword>
<name>A0A380G378_9STAP</name>
<dbReference type="InterPro" id="IPR049698">
    <property type="entry name" value="TarB"/>
</dbReference>
<reference evidence="7 9" key="1">
    <citation type="submission" date="2018-06" db="EMBL/GenBank/DDBJ databases">
        <authorList>
            <consortium name="Pathogen Informatics"/>
            <person name="Doyle S."/>
        </authorList>
    </citation>
    <scope>NUCLEOTIDE SEQUENCE [LARGE SCALE GENOMIC DNA]</scope>
    <source>
        <strain evidence="7 9">NCTC13830</strain>
    </source>
</reference>
<keyword evidence="3" id="KW-1003">Cell membrane</keyword>
<dbReference type="RefSeq" id="WP_103298521.1">
    <property type="nucleotide sequence ID" value="NZ_PPQT01000084.1"/>
</dbReference>
<dbReference type="Proteomes" id="UP000254047">
    <property type="component" value="Unassembled WGS sequence"/>
</dbReference>
<evidence type="ECO:0000256" key="5">
    <source>
        <dbReference type="ARBA" id="ARBA00022944"/>
    </source>
</evidence>
<comment type="similarity">
    <text evidence="2">Belongs to the CDP-glycerol glycerophosphotransferase family.</text>
</comment>
<dbReference type="Proteomes" id="UP000297598">
    <property type="component" value="Unassembled WGS sequence"/>
</dbReference>
<evidence type="ECO:0000256" key="4">
    <source>
        <dbReference type="ARBA" id="ARBA00022679"/>
    </source>
</evidence>
<dbReference type="InterPro" id="IPR043149">
    <property type="entry name" value="TagF_N"/>
</dbReference>
<gene>
    <name evidence="7" type="primary">tagB</name>
    <name evidence="8" type="ORF">BJR09_02450</name>
    <name evidence="7" type="ORF">NCTC13830_02368</name>
</gene>
<evidence type="ECO:0000256" key="6">
    <source>
        <dbReference type="ARBA" id="ARBA00023136"/>
    </source>
</evidence>
<evidence type="ECO:0000313" key="9">
    <source>
        <dbReference type="Proteomes" id="UP000254047"/>
    </source>
</evidence>
<dbReference type="OrthoDB" id="9811865at2"/>
<accession>A0A380G378</accession>
<dbReference type="EC" id="2.7.8.12" evidence="7"/>
<dbReference type="SUPFAM" id="SSF53756">
    <property type="entry name" value="UDP-Glycosyltransferase/glycogen phosphorylase"/>
    <property type="match status" value="1"/>
</dbReference>
<evidence type="ECO:0000313" key="10">
    <source>
        <dbReference type="Proteomes" id="UP000297598"/>
    </source>
</evidence>
<dbReference type="Gene3D" id="3.40.50.11820">
    <property type="match status" value="1"/>
</dbReference>
<dbReference type="InterPro" id="IPR051612">
    <property type="entry name" value="Teichoic_Acid_Biosynth"/>
</dbReference>
<dbReference type="Pfam" id="PF04464">
    <property type="entry name" value="Glyphos_transf"/>
    <property type="match status" value="1"/>
</dbReference>
<evidence type="ECO:0000313" key="7">
    <source>
        <dbReference type="EMBL" id="SUM44977.1"/>
    </source>
</evidence>
<evidence type="ECO:0000313" key="8">
    <source>
        <dbReference type="EMBL" id="TGE18724.1"/>
    </source>
</evidence>
<evidence type="ECO:0000256" key="3">
    <source>
        <dbReference type="ARBA" id="ARBA00022475"/>
    </source>
</evidence>
<dbReference type="InterPro" id="IPR043148">
    <property type="entry name" value="TagF_C"/>
</dbReference>
<dbReference type="AlphaFoldDB" id="A0A380G378"/>
<keyword evidence="4 7" id="KW-0808">Transferase</keyword>